<proteinExistence type="predicted"/>
<feature type="region of interest" description="Disordered" evidence="1">
    <location>
        <begin position="62"/>
        <end position="110"/>
    </location>
</feature>
<name>A4A7S1_9GAMM</name>
<gene>
    <name evidence="3" type="ORF">KT71_14139</name>
</gene>
<reference evidence="3 4" key="1">
    <citation type="journal article" date="2007" name="Proc. Natl. Acad. Sci. U.S.A.">
        <title>Characterization of a marine gammaproteobacterium capable of aerobic anoxygenic photosynthesis.</title>
        <authorList>
            <person name="Fuchs B.M."/>
            <person name="Spring S."/>
            <person name="Teeling H."/>
            <person name="Quast C."/>
            <person name="Wulf J."/>
            <person name="Schattenhofer M."/>
            <person name="Yan S."/>
            <person name="Ferriera S."/>
            <person name="Johnson J."/>
            <person name="Glockner F.O."/>
            <person name="Amann R."/>
        </authorList>
    </citation>
    <scope>NUCLEOTIDE SEQUENCE [LARGE SCALE GENOMIC DNA]</scope>
    <source>
        <strain evidence="3">KT71</strain>
    </source>
</reference>
<evidence type="ECO:0000256" key="2">
    <source>
        <dbReference type="SAM" id="SignalP"/>
    </source>
</evidence>
<sequence>MKKLLVLVVSVLTSGAVLAGPADRLGRLDKRLGAAENSGAWEQGSKGDRFEDRIDRLEDRADRREDRRDRAVTVGPRDLAEDRMDRRENRRDVAENRRDRGADRDFTQPW</sequence>
<protein>
    <submittedName>
        <fullName evidence="3">Uncharacterized protein</fullName>
    </submittedName>
</protein>
<feature type="chain" id="PRO_5002665715" evidence="2">
    <location>
        <begin position="20"/>
        <end position="110"/>
    </location>
</feature>
<evidence type="ECO:0000313" key="3">
    <source>
        <dbReference type="EMBL" id="EAQ97716.1"/>
    </source>
</evidence>
<keyword evidence="2" id="KW-0732">Signal</keyword>
<keyword evidence="4" id="KW-1185">Reference proteome</keyword>
<comment type="caution">
    <text evidence="3">The sequence shown here is derived from an EMBL/GenBank/DDBJ whole genome shotgun (WGS) entry which is preliminary data.</text>
</comment>
<feature type="compositionally biased region" description="Basic and acidic residues" evidence="1">
    <location>
        <begin position="78"/>
        <end position="110"/>
    </location>
</feature>
<feature type="compositionally biased region" description="Basic and acidic residues" evidence="1">
    <location>
        <begin position="62"/>
        <end position="71"/>
    </location>
</feature>
<evidence type="ECO:0000256" key="1">
    <source>
        <dbReference type="SAM" id="MobiDB-lite"/>
    </source>
</evidence>
<accession>A4A7S1</accession>
<reference evidence="3 4" key="2">
    <citation type="journal article" date="2009" name="PLoS ONE">
        <title>The photosynthetic apparatus and its regulation in the aerobic gammaproteobacterium Congregibacter litoralis gen. nov., sp. nov.</title>
        <authorList>
            <person name="Spring S."/>
            <person name="Lunsdorf H."/>
            <person name="Fuchs B.M."/>
            <person name="Tindall B.J."/>
        </authorList>
    </citation>
    <scope>NUCLEOTIDE SEQUENCE [LARGE SCALE GENOMIC DNA]</scope>
    <source>
        <strain evidence="3">KT71</strain>
    </source>
</reference>
<dbReference type="EMBL" id="AAOA02000001">
    <property type="protein sequence ID" value="EAQ97716.1"/>
    <property type="molecule type" value="Genomic_DNA"/>
</dbReference>
<dbReference type="AlphaFoldDB" id="A4A7S1"/>
<dbReference type="Proteomes" id="UP000019205">
    <property type="component" value="Chromosome"/>
</dbReference>
<evidence type="ECO:0000313" key="4">
    <source>
        <dbReference type="Proteomes" id="UP000019205"/>
    </source>
</evidence>
<dbReference type="HOGENOM" id="CLU_2166673_0_0_6"/>
<organism evidence="3 4">
    <name type="scientific">Congregibacter litoralis KT71</name>
    <dbReference type="NCBI Taxonomy" id="314285"/>
    <lineage>
        <taxon>Bacteria</taxon>
        <taxon>Pseudomonadati</taxon>
        <taxon>Pseudomonadota</taxon>
        <taxon>Gammaproteobacteria</taxon>
        <taxon>Cellvibrionales</taxon>
        <taxon>Halieaceae</taxon>
        <taxon>Congregibacter</taxon>
    </lineage>
</organism>
<feature type="signal peptide" evidence="2">
    <location>
        <begin position="1"/>
        <end position="19"/>
    </location>
</feature>
<dbReference type="RefSeq" id="WP_008295262.1">
    <property type="nucleotide sequence ID" value="NZ_CM002299.1"/>
</dbReference>